<keyword evidence="4" id="KW-1185">Reference proteome</keyword>
<evidence type="ECO:0000256" key="1">
    <source>
        <dbReference type="SAM" id="SignalP"/>
    </source>
</evidence>
<feature type="signal peptide" evidence="1">
    <location>
        <begin position="1"/>
        <end position="29"/>
    </location>
</feature>
<dbReference type="AlphaFoldDB" id="A0A167HSW5"/>
<evidence type="ECO:0000313" key="3">
    <source>
        <dbReference type="EMBL" id="OAD41690.1"/>
    </source>
</evidence>
<proteinExistence type="predicted"/>
<dbReference type="Proteomes" id="UP000185657">
    <property type="component" value="Unassembled WGS sequence"/>
</dbReference>
<protein>
    <recommendedName>
        <fullName evidence="6">Integrating conjugative element protein</fullName>
    </recommendedName>
</protein>
<reference evidence="2 5" key="2">
    <citation type="submission" date="2016-10" db="EMBL/GenBank/DDBJ databases">
        <title>Hydorgenophaga sp. LPB0072 isolated from gastropod.</title>
        <authorList>
            <person name="Kim E."/>
            <person name="Yi H."/>
        </authorList>
    </citation>
    <scope>NUCLEOTIDE SEQUENCE [LARGE SCALE GENOMIC DNA]</scope>
    <source>
        <strain evidence="2 5">LPB0072</strain>
    </source>
</reference>
<dbReference type="EMBL" id="LVWD01000013">
    <property type="protein sequence ID" value="OAD41690.1"/>
    <property type="molecule type" value="Genomic_DNA"/>
</dbReference>
<reference evidence="3 4" key="1">
    <citation type="submission" date="2016-02" db="EMBL/GenBank/DDBJ databases">
        <title>Draft genome sequence of Hydrogenophaga sp. LPB0072.</title>
        <authorList>
            <person name="Shin S.-K."/>
            <person name="Yi H."/>
        </authorList>
    </citation>
    <scope>NUCLEOTIDE SEQUENCE [LARGE SCALE GENOMIC DNA]</scope>
    <source>
        <strain evidence="3 4">LPB0072</strain>
    </source>
</reference>
<sequence length="164" mass="18899">MNAASKAPNRRACLIRLSTLVLVACTSFASVFAQSTDRYQVIQKVEVFTHMDVPIRSPKTPPFELKVYRLDGFRKSTEALDRLTPKGLFFPEKRDWQKQYIETHPEFNLQWVDVAAESLVGMQAFRRYQSRGFVPVIVINGSWVLNGESDVDKAIKAYRQQERN</sequence>
<evidence type="ECO:0000313" key="2">
    <source>
        <dbReference type="EMBL" id="AOW13405.1"/>
    </source>
</evidence>
<dbReference type="EMBL" id="CP017476">
    <property type="protein sequence ID" value="AOW13405.1"/>
    <property type="molecule type" value="Genomic_DNA"/>
</dbReference>
<organism evidence="2 5">
    <name type="scientific">Hydrogenophaga crassostreae</name>
    <dbReference type="NCBI Taxonomy" id="1763535"/>
    <lineage>
        <taxon>Bacteria</taxon>
        <taxon>Pseudomonadati</taxon>
        <taxon>Pseudomonadota</taxon>
        <taxon>Betaproteobacteria</taxon>
        <taxon>Burkholderiales</taxon>
        <taxon>Comamonadaceae</taxon>
        <taxon>Hydrogenophaga</taxon>
    </lineage>
</organism>
<name>A0A167HSW5_9BURK</name>
<dbReference type="Proteomes" id="UP000185680">
    <property type="component" value="Chromosome"/>
</dbReference>
<dbReference type="STRING" id="1763535.LPB072_11620"/>
<keyword evidence="1" id="KW-0732">Signal</keyword>
<dbReference type="RefSeq" id="WP_066089781.1">
    <property type="nucleotide sequence ID" value="NZ_CP017476.1"/>
</dbReference>
<dbReference type="KEGG" id="hyl:LPB072_11620"/>
<evidence type="ECO:0008006" key="6">
    <source>
        <dbReference type="Google" id="ProtNLM"/>
    </source>
</evidence>
<evidence type="ECO:0000313" key="5">
    <source>
        <dbReference type="Proteomes" id="UP000185680"/>
    </source>
</evidence>
<gene>
    <name evidence="2" type="ORF">LPB072_11620</name>
    <name evidence="3" type="ORF">LPB72_10240</name>
</gene>
<evidence type="ECO:0000313" key="4">
    <source>
        <dbReference type="Proteomes" id="UP000185657"/>
    </source>
</evidence>
<feature type="chain" id="PRO_5044549597" description="Integrating conjugative element protein" evidence="1">
    <location>
        <begin position="30"/>
        <end position="164"/>
    </location>
</feature>
<accession>A0A167HSW5</accession>